<dbReference type="Gene3D" id="3.40.50.1820">
    <property type="entry name" value="alpha/beta hydrolase"/>
    <property type="match status" value="1"/>
</dbReference>
<keyword evidence="5" id="KW-1185">Reference proteome</keyword>
<dbReference type="InterPro" id="IPR050654">
    <property type="entry name" value="AChE-related_enzymes"/>
</dbReference>
<reference evidence="5" key="1">
    <citation type="journal article" date="2015" name="Genome Announc.">
        <title>Draft genome sequence of Talaromyces cellulolyticus strain Y-94, a source of lignocellulosic biomass-degrading enzymes.</title>
        <authorList>
            <person name="Fujii T."/>
            <person name="Koike H."/>
            <person name="Sawayama S."/>
            <person name="Yano S."/>
            <person name="Inoue H."/>
        </authorList>
    </citation>
    <scope>NUCLEOTIDE SEQUENCE [LARGE SCALE GENOMIC DNA]</scope>
    <source>
        <strain evidence="5">Y-94</strain>
    </source>
</reference>
<dbReference type="GO" id="GO:0052689">
    <property type="term" value="F:carboxylic ester hydrolase activity"/>
    <property type="evidence" value="ECO:0007669"/>
    <property type="project" value="TreeGrafter"/>
</dbReference>
<evidence type="ECO:0000256" key="2">
    <source>
        <dbReference type="ARBA" id="ARBA00022801"/>
    </source>
</evidence>
<gene>
    <name evidence="4" type="ORF">TCE0_011f00644</name>
</gene>
<dbReference type="PANTHER" id="PTHR43918:SF4">
    <property type="entry name" value="CARBOXYLIC ESTER HYDROLASE"/>
    <property type="match status" value="1"/>
</dbReference>
<comment type="similarity">
    <text evidence="1">Belongs to the type-B carboxylesterase/lipase family.</text>
</comment>
<dbReference type="Proteomes" id="UP000053095">
    <property type="component" value="Unassembled WGS sequence"/>
</dbReference>
<organism evidence="4 5">
    <name type="scientific">Talaromyces pinophilus</name>
    <name type="common">Penicillium pinophilum</name>
    <dbReference type="NCBI Taxonomy" id="128442"/>
    <lineage>
        <taxon>Eukaryota</taxon>
        <taxon>Fungi</taxon>
        <taxon>Dikarya</taxon>
        <taxon>Ascomycota</taxon>
        <taxon>Pezizomycotina</taxon>
        <taxon>Eurotiomycetes</taxon>
        <taxon>Eurotiomycetidae</taxon>
        <taxon>Eurotiales</taxon>
        <taxon>Trichocomaceae</taxon>
        <taxon>Talaromyces</taxon>
        <taxon>Talaromyces sect. Talaromyces</taxon>
    </lineage>
</organism>
<dbReference type="SUPFAM" id="SSF53474">
    <property type="entry name" value="alpha/beta-Hydrolases"/>
    <property type="match status" value="1"/>
</dbReference>
<dbReference type="InterPro" id="IPR029058">
    <property type="entry name" value="AB_hydrolase_fold"/>
</dbReference>
<proteinExistence type="inferred from homology"/>
<evidence type="ECO:0000256" key="1">
    <source>
        <dbReference type="ARBA" id="ARBA00005964"/>
    </source>
</evidence>
<keyword evidence="2" id="KW-0378">Hydrolase</keyword>
<name>A0A0B8N0J6_TALPI</name>
<feature type="domain" description="Carboxylesterase type B" evidence="3">
    <location>
        <begin position="11"/>
        <end position="153"/>
    </location>
</feature>
<evidence type="ECO:0000259" key="3">
    <source>
        <dbReference type="Pfam" id="PF00135"/>
    </source>
</evidence>
<accession>A0A0B8N0J6</accession>
<evidence type="ECO:0000313" key="5">
    <source>
        <dbReference type="Proteomes" id="UP000053095"/>
    </source>
</evidence>
<dbReference type="AlphaFoldDB" id="A0A0B8N0J6"/>
<dbReference type="InterPro" id="IPR002018">
    <property type="entry name" value="CarbesteraseB"/>
</dbReference>
<dbReference type="EMBL" id="DF933807">
    <property type="protein sequence ID" value="GAM33614.1"/>
    <property type="molecule type" value="Genomic_DNA"/>
</dbReference>
<dbReference type="PANTHER" id="PTHR43918">
    <property type="entry name" value="ACETYLCHOLINESTERASE"/>
    <property type="match status" value="1"/>
</dbReference>
<protein>
    <recommendedName>
        <fullName evidence="3">Carboxylesterase type B domain-containing protein</fullName>
    </recommendedName>
</protein>
<evidence type="ECO:0000313" key="4">
    <source>
        <dbReference type="EMBL" id="GAM33614.1"/>
    </source>
</evidence>
<dbReference type="Pfam" id="PF00135">
    <property type="entry name" value="COesterase"/>
    <property type="match status" value="1"/>
</dbReference>
<sequence>MYDGDNLYNGRPLFRAAIMNSRSVIPLERVDGDKAQSVFDMVVGAAGCSTAADNEKLSCLRDLDYETYFNVTNSVPGFLSYSSSSLSDQPRPDGKTLTASPDIFANEVKYAAVPVIIGTLQGEGTFFSLFQANITTESDLSTYLNDIIYRDATREEITALIDAYPYNNGSSGSPYGTGTLNEQYPQFKRLAAILGDLESILSRRFFLATLPSSVPAWSFLATWDHGTPILRSFYTPDLPPIFYGTDAPSLAIQDRCISFITSMDPNNGIEYAPAGSKAY</sequence>